<dbReference type="KEGG" id="amon:H9L24_01110"/>
<proteinExistence type="predicted"/>
<dbReference type="PANTHER" id="PTHR34387:SF1">
    <property type="entry name" value="PERIPLASMIC IMMUNOGENIC PROTEIN"/>
    <property type="match status" value="1"/>
</dbReference>
<dbReference type="PANTHER" id="PTHR34387">
    <property type="entry name" value="SLR1258 PROTEIN"/>
    <property type="match status" value="1"/>
</dbReference>
<gene>
    <name evidence="1" type="ORF">H9L24_01110</name>
</gene>
<dbReference type="InterPro" id="IPR052022">
    <property type="entry name" value="26kDa_periplasmic_antigen"/>
</dbReference>
<keyword evidence="2" id="KW-1185">Reference proteome</keyword>
<dbReference type="InterPro" id="IPR007497">
    <property type="entry name" value="SIMPL/DUF541"/>
</dbReference>
<dbReference type="Gene3D" id="3.30.70.2970">
    <property type="entry name" value="Protein of unknown function (DUF541), domain 2"/>
    <property type="match status" value="1"/>
</dbReference>
<protein>
    <submittedName>
        <fullName evidence="1">SIMPL domain-containing protein</fullName>
    </submittedName>
</protein>
<accession>A0A7H0HGI1</accession>
<dbReference type="RefSeq" id="WP_187736630.1">
    <property type="nucleotide sequence ID" value="NZ_CP060790.1"/>
</dbReference>
<organism evidence="1 2">
    <name type="scientific">Paenacidovorax monticola</name>
    <dbReference type="NCBI Taxonomy" id="1926868"/>
    <lineage>
        <taxon>Bacteria</taxon>
        <taxon>Pseudomonadati</taxon>
        <taxon>Pseudomonadota</taxon>
        <taxon>Betaproteobacteria</taxon>
        <taxon>Burkholderiales</taxon>
        <taxon>Comamonadaceae</taxon>
        <taxon>Paenacidovorax</taxon>
    </lineage>
</organism>
<dbReference type="EMBL" id="CP060790">
    <property type="protein sequence ID" value="QNP59647.1"/>
    <property type="molecule type" value="Genomic_DNA"/>
</dbReference>
<dbReference type="GO" id="GO:0006974">
    <property type="term" value="P:DNA damage response"/>
    <property type="evidence" value="ECO:0007669"/>
    <property type="project" value="TreeGrafter"/>
</dbReference>
<dbReference type="Pfam" id="PF04402">
    <property type="entry name" value="SIMPL"/>
    <property type="match status" value="1"/>
</dbReference>
<name>A0A7H0HGI1_9BURK</name>
<evidence type="ECO:0000313" key="2">
    <source>
        <dbReference type="Proteomes" id="UP000516057"/>
    </source>
</evidence>
<sequence length="226" mass="23784">MLACACAAFAQNPSSAAPQNVVQLSATGTVEVEQDLLVLTLGTSKEAADAATVQAQLKQALDAALAEAKRQAQPGQLDVRTGPFGLYPRYNKDGKISGWQGRAELVLEGRDFARITGAAGKIQTMAISQIAFGLSREARAKVEGEAQTQAIEQFKARATELARGFGFSGYTLREVAVNSNEMVPGPRPRMMAMEAKAASFSDAAPVPVEAGKAQVVVNVSGSVQMR</sequence>
<dbReference type="Gene3D" id="3.30.110.170">
    <property type="entry name" value="Protein of unknown function (DUF541), domain 1"/>
    <property type="match status" value="1"/>
</dbReference>
<evidence type="ECO:0000313" key="1">
    <source>
        <dbReference type="EMBL" id="QNP59647.1"/>
    </source>
</evidence>
<dbReference type="AlphaFoldDB" id="A0A7H0HGI1"/>
<dbReference type="Proteomes" id="UP000516057">
    <property type="component" value="Chromosome"/>
</dbReference>
<reference evidence="1 2" key="1">
    <citation type="submission" date="2020-08" db="EMBL/GenBank/DDBJ databases">
        <title>Genome sequence of Acidovorax monticola KACC 19171T.</title>
        <authorList>
            <person name="Hyun D.-W."/>
            <person name="Bae J.-W."/>
        </authorList>
    </citation>
    <scope>NUCLEOTIDE SEQUENCE [LARGE SCALE GENOMIC DNA]</scope>
    <source>
        <strain evidence="1 2">KACC 19171</strain>
    </source>
</reference>